<gene>
    <name evidence="2" type="ordered locus">Isop_1327</name>
</gene>
<dbReference type="InParanoid" id="E8QWM1"/>
<dbReference type="KEGG" id="ipa:Isop_1327"/>
<feature type="compositionally biased region" description="Basic and acidic residues" evidence="1">
    <location>
        <begin position="109"/>
        <end position="120"/>
    </location>
</feature>
<accession>E8QWM1</accession>
<keyword evidence="3" id="KW-1185">Reference proteome</keyword>
<evidence type="ECO:0000256" key="1">
    <source>
        <dbReference type="SAM" id="MobiDB-lite"/>
    </source>
</evidence>
<dbReference type="OrthoDB" id="9833577at2"/>
<sequence>MTPHTPGPTSTTPATLPLKRDCVWCRLWLPPLMVATAGLVILADRMLNDLAGSEPFDLASLAGTLEREAGFDASGPQDPDGTNGLPTIPGLRPNPARRLPDLLVGDSPDEFRPFDRRDDAFDGQTPTRPPNRNAPLLGFDPDFEPPPRGLDGANMAQRAGKANPDPDRFDQGQPGGVFDPFAGRPGFPVPNPNADPLEPQPGLDPDEFDRLQRRDFHRELRNVLRRAHRDVDQTAREIQALGIQFRTPMNEETRQKARQVIRSQAPRLPLDRQILLFRRLGLPEPTILEYLVSNEVRNLGGRTGPRSAAEAWILSARRLIASPIDPADPPP</sequence>
<dbReference type="AlphaFoldDB" id="E8QWM1"/>
<dbReference type="HOGENOM" id="CLU_838825_0_0_0"/>
<proteinExistence type="predicted"/>
<reference evidence="2 3" key="2">
    <citation type="journal article" date="2011" name="Stand. Genomic Sci.">
        <title>Complete genome sequence of Isosphaera pallida type strain (IS1B).</title>
        <authorList>
            <consortium name="US DOE Joint Genome Institute (JGI-PGF)"/>
            <person name="Goker M."/>
            <person name="Cleland D."/>
            <person name="Saunders E."/>
            <person name="Lapidus A."/>
            <person name="Nolan M."/>
            <person name="Lucas S."/>
            <person name="Hammon N."/>
            <person name="Deshpande S."/>
            <person name="Cheng J.F."/>
            <person name="Tapia R."/>
            <person name="Han C."/>
            <person name="Goodwin L."/>
            <person name="Pitluck S."/>
            <person name="Liolios K."/>
            <person name="Pagani I."/>
            <person name="Ivanova N."/>
            <person name="Mavromatis K."/>
            <person name="Pati A."/>
            <person name="Chen A."/>
            <person name="Palaniappan K."/>
            <person name="Land M."/>
            <person name="Hauser L."/>
            <person name="Chang Y.J."/>
            <person name="Jeffries C.D."/>
            <person name="Detter J.C."/>
            <person name="Beck B."/>
            <person name="Woyke T."/>
            <person name="Bristow J."/>
            <person name="Eisen J.A."/>
            <person name="Markowitz V."/>
            <person name="Hugenholtz P."/>
            <person name="Kyrpides N.C."/>
            <person name="Klenk H.P."/>
        </authorList>
    </citation>
    <scope>NUCLEOTIDE SEQUENCE [LARGE SCALE GENOMIC DNA]</scope>
    <source>
        <strain evidence="3">ATCC 43644 / DSM 9630 / IS1B</strain>
    </source>
</reference>
<evidence type="ECO:0000313" key="2">
    <source>
        <dbReference type="EMBL" id="ADV61913.1"/>
    </source>
</evidence>
<reference key="1">
    <citation type="submission" date="2010-11" db="EMBL/GenBank/DDBJ databases">
        <title>The complete sequence of chromosome of Isophaera pallida ATCC 43644.</title>
        <authorList>
            <consortium name="US DOE Joint Genome Institute (JGI-PGF)"/>
            <person name="Lucas S."/>
            <person name="Copeland A."/>
            <person name="Lapidus A."/>
            <person name="Bruce D."/>
            <person name="Goodwin L."/>
            <person name="Pitluck S."/>
            <person name="Kyrpides N."/>
            <person name="Mavromatis K."/>
            <person name="Pagani I."/>
            <person name="Ivanova N."/>
            <person name="Saunders E."/>
            <person name="Brettin T."/>
            <person name="Detter J.C."/>
            <person name="Han C."/>
            <person name="Tapia R."/>
            <person name="Land M."/>
            <person name="Hauser L."/>
            <person name="Markowitz V."/>
            <person name="Cheng J.-F."/>
            <person name="Hugenholtz P."/>
            <person name="Woyke T."/>
            <person name="Wu D."/>
            <person name="Eisen J.A."/>
        </authorList>
    </citation>
    <scope>NUCLEOTIDE SEQUENCE</scope>
    <source>
        <strain>ATCC 43644</strain>
    </source>
</reference>
<evidence type="ECO:0000313" key="3">
    <source>
        <dbReference type="Proteomes" id="UP000008631"/>
    </source>
</evidence>
<dbReference type="EMBL" id="CP002353">
    <property type="protein sequence ID" value="ADV61913.1"/>
    <property type="molecule type" value="Genomic_DNA"/>
</dbReference>
<protein>
    <submittedName>
        <fullName evidence="2">Uncharacterized protein</fullName>
    </submittedName>
</protein>
<feature type="region of interest" description="Disordered" evidence="1">
    <location>
        <begin position="69"/>
        <end position="194"/>
    </location>
</feature>
<name>E8QWM1_ISOPI</name>
<organism evidence="2 3">
    <name type="scientific">Isosphaera pallida (strain ATCC 43644 / DSM 9630 / IS1B)</name>
    <dbReference type="NCBI Taxonomy" id="575540"/>
    <lineage>
        <taxon>Bacteria</taxon>
        <taxon>Pseudomonadati</taxon>
        <taxon>Planctomycetota</taxon>
        <taxon>Planctomycetia</taxon>
        <taxon>Isosphaerales</taxon>
        <taxon>Isosphaeraceae</taxon>
        <taxon>Isosphaera</taxon>
    </lineage>
</organism>
<dbReference type="RefSeq" id="WP_013564201.1">
    <property type="nucleotide sequence ID" value="NC_014962.1"/>
</dbReference>
<dbReference type="Proteomes" id="UP000008631">
    <property type="component" value="Chromosome"/>
</dbReference>